<dbReference type="Gene3D" id="3.60.21.10">
    <property type="match status" value="1"/>
</dbReference>
<dbReference type="GO" id="GO:0016787">
    <property type="term" value="F:hydrolase activity"/>
    <property type="evidence" value="ECO:0007669"/>
    <property type="project" value="InterPro"/>
</dbReference>
<keyword evidence="3" id="KW-1185">Reference proteome</keyword>
<comment type="caution">
    <text evidence="2">The sequence shown here is derived from an EMBL/GenBank/DDBJ whole genome shotgun (WGS) entry which is preliminary data.</text>
</comment>
<proteinExistence type="predicted"/>
<evidence type="ECO:0000313" key="3">
    <source>
        <dbReference type="Proteomes" id="UP000250831"/>
    </source>
</evidence>
<dbReference type="PANTHER" id="PTHR37844:SF2">
    <property type="entry name" value="SER_THR PROTEIN PHOSPHATASE SUPERFAMILY (AFU_ORTHOLOGUE AFUA_1G14840)"/>
    <property type="match status" value="1"/>
</dbReference>
<organism evidence="2 3">
    <name type="scientific">Sphingobacterium athyrii</name>
    <dbReference type="NCBI Taxonomy" id="2152717"/>
    <lineage>
        <taxon>Bacteria</taxon>
        <taxon>Pseudomonadati</taxon>
        <taxon>Bacteroidota</taxon>
        <taxon>Sphingobacteriia</taxon>
        <taxon>Sphingobacteriales</taxon>
        <taxon>Sphingobacteriaceae</taxon>
        <taxon>Sphingobacterium</taxon>
    </lineage>
</organism>
<accession>A0A363NTE1</accession>
<feature type="domain" description="Calcineurin-like phosphoesterase" evidence="1">
    <location>
        <begin position="1"/>
        <end position="215"/>
    </location>
</feature>
<evidence type="ECO:0000313" key="2">
    <source>
        <dbReference type="EMBL" id="PUV24085.1"/>
    </source>
</evidence>
<dbReference type="PANTHER" id="PTHR37844">
    <property type="entry name" value="SER/THR PROTEIN PHOSPHATASE SUPERFAMILY (AFU_ORTHOLOGUE AFUA_1G14840)"/>
    <property type="match status" value="1"/>
</dbReference>
<dbReference type="Proteomes" id="UP000250831">
    <property type="component" value="Unassembled WGS sequence"/>
</dbReference>
<dbReference type="InterPro" id="IPR004843">
    <property type="entry name" value="Calcineurin-like_PHP"/>
</dbReference>
<reference evidence="2 3" key="1">
    <citation type="submission" date="2018-04" db="EMBL/GenBank/DDBJ databases">
        <title>Sphingobacterium sp. M46 Genome.</title>
        <authorList>
            <person name="Cheng J."/>
            <person name="Li Y."/>
        </authorList>
    </citation>
    <scope>NUCLEOTIDE SEQUENCE [LARGE SCALE GENOMIC DNA]</scope>
    <source>
        <strain evidence="2 3">M46</strain>
    </source>
</reference>
<gene>
    <name evidence="2" type="ORF">DCO56_11990</name>
</gene>
<dbReference type="AlphaFoldDB" id="A0A363NTE1"/>
<protein>
    <submittedName>
        <fullName evidence="2">Phosphoesterase</fullName>
    </submittedName>
</protein>
<dbReference type="RefSeq" id="WP_108634013.1">
    <property type="nucleotide sequence ID" value="NZ_QCXX01000003.1"/>
</dbReference>
<evidence type="ECO:0000259" key="1">
    <source>
        <dbReference type="Pfam" id="PF00149"/>
    </source>
</evidence>
<dbReference type="Pfam" id="PF00149">
    <property type="entry name" value="Metallophos"/>
    <property type="match status" value="1"/>
</dbReference>
<name>A0A363NTE1_9SPHI</name>
<dbReference type="InterPro" id="IPR029052">
    <property type="entry name" value="Metallo-depent_PP-like"/>
</dbReference>
<sequence>MKIHIVSDLHREFGYNDFNLRVADVLVLAGDIDLGVKGIHWLKSLSLDIPIIYVLGNHEYYKGAYPKTLFKIQDAASNSNIHVLENESLEIDHVCFHGCTLWTDFSLNGNPAVYGSLCQNRMNDYKKIRLGDNYAKLRSIDTFKIHQTSRQWLEKSLSTSQAKHDIVVTHHAPSIQSLPTKYLDDPISAAYVSDMEDFIVKYQPSYWIHGHVHTPVNYKIGSTEIICNPHGYINEAYNGFNNNLIIEI</sequence>
<dbReference type="SUPFAM" id="SSF56300">
    <property type="entry name" value="Metallo-dependent phosphatases"/>
    <property type="match status" value="1"/>
</dbReference>
<dbReference type="OrthoDB" id="356681at2"/>
<dbReference type="EMBL" id="QCXX01000003">
    <property type="protein sequence ID" value="PUV24085.1"/>
    <property type="molecule type" value="Genomic_DNA"/>
</dbReference>